<dbReference type="EMBL" id="OD010628">
    <property type="protein sequence ID" value="CAD7416199.1"/>
    <property type="molecule type" value="Genomic_DNA"/>
</dbReference>
<organism evidence="2">
    <name type="scientific">Timema poppense</name>
    <name type="common">Walking stick</name>
    <dbReference type="NCBI Taxonomy" id="170557"/>
    <lineage>
        <taxon>Eukaryota</taxon>
        <taxon>Metazoa</taxon>
        <taxon>Ecdysozoa</taxon>
        <taxon>Arthropoda</taxon>
        <taxon>Hexapoda</taxon>
        <taxon>Insecta</taxon>
        <taxon>Pterygota</taxon>
        <taxon>Neoptera</taxon>
        <taxon>Polyneoptera</taxon>
        <taxon>Phasmatodea</taxon>
        <taxon>Timematodea</taxon>
        <taxon>Timematoidea</taxon>
        <taxon>Timematidae</taxon>
        <taxon>Timema</taxon>
    </lineage>
</organism>
<accession>A0A7R9DM59</accession>
<proteinExistence type="predicted"/>
<protein>
    <recommendedName>
        <fullName evidence="3">Secreted protein</fullName>
    </recommendedName>
</protein>
<evidence type="ECO:0000256" key="1">
    <source>
        <dbReference type="SAM" id="SignalP"/>
    </source>
</evidence>
<sequence>MILLWLPRSLVVLWSVSLSEQATVPGLQSLPPALATLGPLGVELSTVVPMLACLTHAPRIRVALLGKRASLIEKLPPAKL</sequence>
<name>A0A7R9DM59_TIMPO</name>
<reference evidence="2" key="1">
    <citation type="submission" date="2020-11" db="EMBL/GenBank/DDBJ databases">
        <authorList>
            <person name="Tran Van P."/>
        </authorList>
    </citation>
    <scope>NUCLEOTIDE SEQUENCE</scope>
</reference>
<dbReference type="AlphaFoldDB" id="A0A7R9DM59"/>
<feature type="chain" id="PRO_5030537931" description="Secreted protein" evidence="1">
    <location>
        <begin position="22"/>
        <end position="80"/>
    </location>
</feature>
<keyword evidence="1" id="KW-0732">Signal</keyword>
<feature type="signal peptide" evidence="1">
    <location>
        <begin position="1"/>
        <end position="21"/>
    </location>
</feature>
<evidence type="ECO:0000313" key="2">
    <source>
        <dbReference type="EMBL" id="CAD7416199.1"/>
    </source>
</evidence>
<evidence type="ECO:0008006" key="3">
    <source>
        <dbReference type="Google" id="ProtNLM"/>
    </source>
</evidence>
<gene>
    <name evidence="2" type="ORF">TPSB3V08_LOCUS10870</name>
</gene>